<evidence type="ECO:0000313" key="3">
    <source>
        <dbReference type="Proteomes" id="UP000243217"/>
    </source>
</evidence>
<evidence type="ECO:0000256" key="1">
    <source>
        <dbReference type="ARBA" id="ARBA00009952"/>
    </source>
</evidence>
<dbReference type="GO" id="GO:0005737">
    <property type="term" value="C:cytoplasm"/>
    <property type="evidence" value="ECO:0007669"/>
    <property type="project" value="TreeGrafter"/>
</dbReference>
<reference evidence="2 3" key="1">
    <citation type="journal article" date="2014" name="Genome Biol. Evol.">
        <title>The secreted proteins of Achlya hypogyna and Thraustotheca clavata identify the ancestral oomycete secretome and reveal gene acquisitions by horizontal gene transfer.</title>
        <authorList>
            <person name="Misner I."/>
            <person name="Blouin N."/>
            <person name="Leonard G."/>
            <person name="Richards T.A."/>
            <person name="Lane C.E."/>
        </authorList>
    </citation>
    <scope>NUCLEOTIDE SEQUENCE [LARGE SCALE GENOMIC DNA]</scope>
    <source>
        <strain evidence="2 3">ATCC 34112</strain>
    </source>
</reference>
<name>A0A1V9Y762_9STRA</name>
<comment type="caution">
    <text evidence="2">The sequence shown here is derived from an EMBL/GenBank/DDBJ whole genome shotgun (WGS) entry which is preliminary data.</text>
</comment>
<keyword evidence="3" id="KW-1185">Reference proteome</keyword>
<dbReference type="AlphaFoldDB" id="A0A1V9Y762"/>
<dbReference type="Pfam" id="PF05811">
    <property type="entry name" value="DUF842"/>
    <property type="match status" value="1"/>
</dbReference>
<evidence type="ECO:0008006" key="4">
    <source>
        <dbReference type="Google" id="ProtNLM"/>
    </source>
</evidence>
<dbReference type="Proteomes" id="UP000243217">
    <property type="component" value="Unassembled WGS sequence"/>
</dbReference>
<proteinExistence type="inferred from homology"/>
<dbReference type="PANTHER" id="PTHR21096:SF0">
    <property type="entry name" value="PROTEIN FAM136A"/>
    <property type="match status" value="1"/>
</dbReference>
<comment type="similarity">
    <text evidence="1">Belongs to the FAM136 family.</text>
</comment>
<protein>
    <recommendedName>
        <fullName evidence="4">Protein FAM136A</fullName>
    </recommendedName>
</protein>
<dbReference type="PANTHER" id="PTHR21096">
    <property type="entry name" value="PROTEIN FAM136A"/>
    <property type="match status" value="1"/>
</dbReference>
<evidence type="ECO:0000313" key="2">
    <source>
        <dbReference type="EMBL" id="OQR81508.1"/>
    </source>
</evidence>
<dbReference type="InterPro" id="IPR008560">
    <property type="entry name" value="DUF842_euk"/>
</dbReference>
<organism evidence="2 3">
    <name type="scientific">Thraustotheca clavata</name>
    <dbReference type="NCBI Taxonomy" id="74557"/>
    <lineage>
        <taxon>Eukaryota</taxon>
        <taxon>Sar</taxon>
        <taxon>Stramenopiles</taxon>
        <taxon>Oomycota</taxon>
        <taxon>Saprolegniomycetes</taxon>
        <taxon>Saprolegniales</taxon>
        <taxon>Achlyaceae</taxon>
        <taxon>Thraustotheca</taxon>
    </lineage>
</organism>
<dbReference type="OrthoDB" id="9975421at2759"/>
<sequence>MAENDINHAVGEMMDKLERSLFRPMQRKSYEDVVKCFDNKNCSSEQLQHCIDRCQAPMQQVQNYVSQEIQQFQNRLQRAARECQDQAQDNLPRNPSESQIAAAQASMDTCINTCVKNHIKLLPTIKKRIEDTVSSIEM</sequence>
<accession>A0A1V9Y762</accession>
<dbReference type="EMBL" id="JNBS01004970">
    <property type="protein sequence ID" value="OQR81508.1"/>
    <property type="molecule type" value="Genomic_DNA"/>
</dbReference>
<gene>
    <name evidence="2" type="ORF">THRCLA_23354</name>
</gene>